<evidence type="ECO:0000256" key="8">
    <source>
        <dbReference type="ARBA" id="ARBA00023136"/>
    </source>
</evidence>
<evidence type="ECO:0000256" key="1">
    <source>
        <dbReference type="ARBA" id="ARBA00004167"/>
    </source>
</evidence>
<evidence type="ECO:0000256" key="4">
    <source>
        <dbReference type="ARBA" id="ARBA00022692"/>
    </source>
</evidence>
<dbReference type="Pfam" id="PF12974">
    <property type="entry name" value="Phosphonate-bd"/>
    <property type="match status" value="1"/>
</dbReference>
<evidence type="ECO:0000259" key="16">
    <source>
        <dbReference type="PROSITE" id="PS50125"/>
    </source>
</evidence>
<keyword evidence="8 13" id="KW-0472">Membrane</keyword>
<keyword evidence="18" id="KW-1185">Reference proteome</keyword>
<keyword evidence="14" id="KW-0732">Signal</keyword>
<dbReference type="PROSITE" id="PS50011">
    <property type="entry name" value="PROTEIN_KINASE_DOM"/>
    <property type="match status" value="1"/>
</dbReference>
<dbReference type="PANTHER" id="PTHR11920">
    <property type="entry name" value="GUANYLYL CYCLASE"/>
    <property type="match status" value="1"/>
</dbReference>
<dbReference type="Proteomes" id="UP000007799">
    <property type="component" value="Unassembled WGS sequence"/>
</dbReference>
<protein>
    <recommendedName>
        <fullName evidence="2">guanylate cyclase</fullName>
        <ecNumber evidence="2">4.6.1.2</ecNumber>
    </recommendedName>
</protein>
<dbReference type="InterPro" id="IPR000719">
    <property type="entry name" value="Prot_kinase_dom"/>
</dbReference>
<feature type="binding site" evidence="11">
    <location>
        <position position="493"/>
    </location>
    <ligand>
        <name>ATP</name>
        <dbReference type="ChEBI" id="CHEBI:30616"/>
    </ligand>
</feature>
<dbReference type="CDD" id="cd13999">
    <property type="entry name" value="STKc_MAP3K-like"/>
    <property type="match status" value="1"/>
</dbReference>
<feature type="signal peptide" evidence="14">
    <location>
        <begin position="1"/>
        <end position="37"/>
    </location>
</feature>
<evidence type="ECO:0000256" key="5">
    <source>
        <dbReference type="ARBA" id="ARBA00022741"/>
    </source>
</evidence>
<dbReference type="InterPro" id="IPR001054">
    <property type="entry name" value="A/G_cyclase"/>
</dbReference>
<dbReference type="OrthoDB" id="60033at2759"/>
<dbReference type="GO" id="GO:0035556">
    <property type="term" value="P:intracellular signal transduction"/>
    <property type="evidence" value="ECO:0007669"/>
    <property type="project" value="InterPro"/>
</dbReference>
<dbReference type="GO" id="GO:0001653">
    <property type="term" value="F:peptide receptor activity"/>
    <property type="evidence" value="ECO:0007669"/>
    <property type="project" value="TreeGrafter"/>
</dbReference>
<comment type="subcellular location">
    <subcellularLocation>
        <location evidence="1">Membrane</location>
        <topology evidence="1">Single-pass membrane protein</topology>
    </subcellularLocation>
</comment>
<dbReference type="SMART" id="SM00220">
    <property type="entry name" value="S_TKc"/>
    <property type="match status" value="1"/>
</dbReference>
<dbReference type="InterPro" id="IPR050401">
    <property type="entry name" value="Cyclic_nucleotide_synthase"/>
</dbReference>
<dbReference type="CDD" id="cd07302">
    <property type="entry name" value="CHD"/>
    <property type="match status" value="1"/>
</dbReference>
<dbReference type="GO" id="GO:0004674">
    <property type="term" value="F:protein serine/threonine kinase activity"/>
    <property type="evidence" value="ECO:0007669"/>
    <property type="project" value="UniProtKB-KW"/>
</dbReference>
<feature type="region of interest" description="Disordered" evidence="12">
    <location>
        <begin position="578"/>
        <end position="600"/>
    </location>
</feature>
<evidence type="ECO:0000259" key="15">
    <source>
        <dbReference type="PROSITE" id="PS50011"/>
    </source>
</evidence>
<evidence type="ECO:0000256" key="3">
    <source>
        <dbReference type="ARBA" id="ARBA00022527"/>
    </source>
</evidence>
<evidence type="ECO:0000256" key="12">
    <source>
        <dbReference type="SAM" id="MobiDB-lite"/>
    </source>
</evidence>
<evidence type="ECO:0000256" key="9">
    <source>
        <dbReference type="ARBA" id="ARBA00023239"/>
    </source>
</evidence>
<dbReference type="SUPFAM" id="SSF56112">
    <property type="entry name" value="Protein kinase-like (PK-like)"/>
    <property type="match status" value="1"/>
</dbReference>
<dbReference type="eggNOG" id="KOG1023">
    <property type="taxonomic scope" value="Eukaryota"/>
</dbReference>
<evidence type="ECO:0000256" key="13">
    <source>
        <dbReference type="SAM" id="Phobius"/>
    </source>
</evidence>
<evidence type="ECO:0000256" key="6">
    <source>
        <dbReference type="ARBA" id="ARBA00022840"/>
    </source>
</evidence>
<dbReference type="Gene3D" id="3.40.190.10">
    <property type="entry name" value="Periplasmic binding protein-like II"/>
    <property type="match status" value="1"/>
</dbReference>
<dbReference type="PROSITE" id="PS50125">
    <property type="entry name" value="GUANYLATE_CYCLASE_2"/>
    <property type="match status" value="1"/>
</dbReference>
<evidence type="ECO:0000256" key="10">
    <source>
        <dbReference type="ARBA" id="ARBA00023293"/>
    </source>
</evidence>
<feature type="domain" description="Guanylate cyclase" evidence="16">
    <location>
        <begin position="879"/>
        <end position="1010"/>
    </location>
</feature>
<dbReference type="PROSITE" id="PS00108">
    <property type="entry name" value="PROTEIN_KINASE_ST"/>
    <property type="match status" value="1"/>
</dbReference>
<proteinExistence type="predicted"/>
<dbReference type="PANTHER" id="PTHR11920:SF335">
    <property type="entry name" value="GUANYLATE CYCLASE"/>
    <property type="match status" value="1"/>
</dbReference>
<dbReference type="InterPro" id="IPR008271">
    <property type="entry name" value="Ser/Thr_kinase_AS"/>
</dbReference>
<keyword evidence="6 11" id="KW-0067">ATP-binding</keyword>
<keyword evidence="5 11" id="KW-0547">Nucleotide-binding</keyword>
<keyword evidence="3" id="KW-0723">Serine/threonine-protein kinase</keyword>
<keyword evidence="10" id="KW-0141">cGMP biosynthesis</keyword>
<evidence type="ECO:0000256" key="11">
    <source>
        <dbReference type="PROSITE-ProRule" id="PRU10141"/>
    </source>
</evidence>
<dbReference type="GO" id="GO:0007168">
    <property type="term" value="P:receptor guanylyl cyclase signaling pathway"/>
    <property type="evidence" value="ECO:0007669"/>
    <property type="project" value="TreeGrafter"/>
</dbReference>
<feature type="chain" id="PRO_5003287400" description="guanylate cyclase" evidence="14">
    <location>
        <begin position="38"/>
        <end position="1295"/>
    </location>
</feature>
<evidence type="ECO:0000256" key="7">
    <source>
        <dbReference type="ARBA" id="ARBA00022989"/>
    </source>
</evidence>
<dbReference type="GeneID" id="16073574"/>
<keyword evidence="7 13" id="KW-1133">Transmembrane helix</keyword>
<dbReference type="FunFam" id="3.30.70.1230:FF:000066">
    <property type="entry name" value="Predicted protein"/>
    <property type="match status" value="1"/>
</dbReference>
<dbReference type="Pfam" id="PF07714">
    <property type="entry name" value="PK_Tyr_Ser-Thr"/>
    <property type="match status" value="1"/>
</dbReference>
<feature type="domain" description="Protein kinase" evidence="15">
    <location>
        <begin position="466"/>
        <end position="833"/>
    </location>
</feature>
<dbReference type="SUPFAM" id="SSF55073">
    <property type="entry name" value="Nucleotide cyclase"/>
    <property type="match status" value="1"/>
</dbReference>
<feature type="transmembrane region" description="Helical" evidence="13">
    <location>
        <begin position="422"/>
        <end position="445"/>
    </location>
</feature>
<evidence type="ECO:0000313" key="18">
    <source>
        <dbReference type="Proteomes" id="UP000007799"/>
    </source>
</evidence>
<organism evidence="18">
    <name type="scientific">Salpingoeca rosetta (strain ATCC 50818 / BSB-021)</name>
    <dbReference type="NCBI Taxonomy" id="946362"/>
    <lineage>
        <taxon>Eukaryota</taxon>
        <taxon>Choanoflagellata</taxon>
        <taxon>Craspedida</taxon>
        <taxon>Salpingoecidae</taxon>
        <taxon>Salpingoeca</taxon>
    </lineage>
</organism>
<feature type="compositionally biased region" description="Acidic residues" evidence="12">
    <location>
        <begin position="1201"/>
        <end position="1212"/>
    </location>
</feature>
<dbReference type="Gene3D" id="1.10.510.10">
    <property type="entry name" value="Transferase(Phosphotransferase) domain 1"/>
    <property type="match status" value="1"/>
</dbReference>
<keyword evidence="9" id="KW-0456">Lyase</keyword>
<feature type="compositionally biased region" description="Basic residues" evidence="12">
    <location>
        <begin position="536"/>
        <end position="548"/>
    </location>
</feature>
<gene>
    <name evidence="17" type="ORF">PTSG_06107</name>
</gene>
<dbReference type="InterPro" id="IPR001245">
    <property type="entry name" value="Ser-Thr/Tyr_kinase_cat_dom"/>
</dbReference>
<dbReference type="RefSeq" id="XP_004993001.1">
    <property type="nucleotide sequence ID" value="XM_004992944.1"/>
</dbReference>
<dbReference type="EMBL" id="GL832969">
    <property type="protein sequence ID" value="EGD74744.1"/>
    <property type="molecule type" value="Genomic_DNA"/>
</dbReference>
<dbReference type="SMART" id="SM00044">
    <property type="entry name" value="CYCc"/>
    <property type="match status" value="1"/>
</dbReference>
<keyword evidence="17" id="KW-0418">Kinase</keyword>
<feature type="compositionally biased region" description="Low complexity" evidence="12">
    <location>
        <begin position="1233"/>
        <end position="1263"/>
    </location>
</feature>
<evidence type="ECO:0000256" key="2">
    <source>
        <dbReference type="ARBA" id="ARBA00012202"/>
    </source>
</evidence>
<dbReference type="GO" id="GO:0005886">
    <property type="term" value="C:plasma membrane"/>
    <property type="evidence" value="ECO:0007669"/>
    <property type="project" value="TreeGrafter"/>
</dbReference>
<dbReference type="GO" id="GO:0004016">
    <property type="term" value="F:adenylate cyclase activity"/>
    <property type="evidence" value="ECO:0007669"/>
    <property type="project" value="TreeGrafter"/>
</dbReference>
<name>F2UDP9_SALR5</name>
<dbReference type="EC" id="4.6.1.2" evidence="2"/>
<accession>F2UDP9</accession>
<sequence>MAAAKSMCRLWPGVTVASVAVVLLALCLLHSVPPVSAVVTRSVTRGNETVTHRTFVVAALSDKGFDYFNKTLAPTFDVYLNRVLSEKYDGLVSVVTYPTQFKDLIDDGLDDKYDFAFTNPALFTCVEAELGMSALLTLRRFDLGEELSQFGGVIFTRADRDDINTLHDVINKQVAAVSFITFGGFQSQWGKLRAAGVDFLVDTEQVKFTGDENLVVEEVMEGRSDIGFVTTGVLEAQVFNGTLDLKQVKILEAENVITTEGNVFPFITSTEVLSPEWALAALPTVDWQIQVDVMDALIALEPTSEFAIQGRYAAWQAPLSYTVTRALQVSLGVMFADGLGSFSCVRTKSIIEAVVCPFGFVKKSDEEVAMGCELAGIDCSEGYDCLCQPCKPACPANARLLSTGDCECEPGYVQLGTACAPVAVLVITILIPLTAFIVVIVLVAMRYQQKKVDTLWHIRPFELKFEDPVDVLGVGTYGVVVKAEYRGTSVAVKRVGPPDLHRRRTHASLATRDKQGVLSPAVLAGIRAAQGSSSNFKRKSPRSKRRSKTSSTVLGSIKTRERRAMEYIVEVFDEAADQAQGHQSTTRARTTKSGEQGGRTLFGRMLGKASTRATLIKMRDNFIKEMRTLSKLRHPCVTTVMGAVMIKGFEPMMVMEHMDLGSLYSILHNETMELDGETRYHVTIDVVSGCRFLHSSDPPLIHGDLKSLNVLVDSKFRAKVSDFGLSESGSGKACGTPYWMAPEVLRGEPTSVASDVYSFAIILFEIFSRKDPYPADTDLENTLKEVIKRKRRPLVPANCPDVIAQLMREAWHPDPDRRPSFDELARRFGHIDPSDCRVEEYSKKGKDSNKVLEDVFPPHIAKALREGKKIEPEHHDCVTIFFSDIVGFTTISSTLNPQDVMNMLDRLYTKLDALADEMELFKVETIGDAYMAVTNLLKEQKDHAARIGRFAVAAIKAANSTLIKEDEPDLGCVNIRVGFHSGPVVANVVGTKNPRYCLFGDTVNTASRMESNSEKNRIHMSEAAAELVLQQAPDMLLEPRKAMHIKGKGKMQTYFLIADDIDHASSSDTAALFETKRKASSGAHDAADDMAAADETVLREAEEESDEAADTMARNGDVDGTTETEAPATPKRGLERRVSISSILHVIGGNDKVSNDNPRSDARDTSQLDGKGACGPSRSFSRTTSDAGVADMAAQLRGSDGEDDDDDDDDGDGASVKLNSWMGKAAGKHPQRNGSDASSGGSSSSSAASTSNNGSTSGFGSDDIGQSKTDAQGHRMAWTVQDTSLNDADNSEVLI</sequence>
<evidence type="ECO:0000313" key="17">
    <source>
        <dbReference type="EMBL" id="EGD74744.1"/>
    </source>
</evidence>
<dbReference type="GO" id="GO:0005524">
    <property type="term" value="F:ATP binding"/>
    <property type="evidence" value="ECO:0007669"/>
    <property type="project" value="UniProtKB-UniRule"/>
</dbReference>
<dbReference type="Pfam" id="PF00211">
    <property type="entry name" value="Guanylate_cyc"/>
    <property type="match status" value="1"/>
</dbReference>
<dbReference type="Gene3D" id="3.30.70.1230">
    <property type="entry name" value="Nucleotide cyclase"/>
    <property type="match status" value="1"/>
</dbReference>
<reference evidence="17" key="1">
    <citation type="submission" date="2009-08" db="EMBL/GenBank/DDBJ databases">
        <title>Annotation of Salpingoeca rosetta.</title>
        <authorList>
            <consortium name="The Broad Institute Genome Sequencing Platform"/>
            <person name="Russ C."/>
            <person name="Cuomo C."/>
            <person name="Burger G."/>
            <person name="Gray M.W."/>
            <person name="Holland P.W.H."/>
            <person name="King N."/>
            <person name="Lang F.B.F."/>
            <person name="Roger A.J."/>
            <person name="Ruiz-Trillo I."/>
            <person name="Young S.K."/>
            <person name="Zeng Q."/>
            <person name="Gargeya S."/>
            <person name="Alvarado L."/>
            <person name="Berlin A."/>
            <person name="Chapman S.B."/>
            <person name="Chen Z."/>
            <person name="Freedman E."/>
            <person name="Gellesch M."/>
            <person name="Goldberg J."/>
            <person name="Griggs A."/>
            <person name="Gujja S."/>
            <person name="Heilman E."/>
            <person name="Heiman D."/>
            <person name="Howarth C."/>
            <person name="Mehta T."/>
            <person name="Neiman D."/>
            <person name="Pearson M."/>
            <person name="Roberts A."/>
            <person name="Saif S."/>
            <person name="Shea T."/>
            <person name="Shenoy N."/>
            <person name="Sisk P."/>
            <person name="Stolte C."/>
            <person name="Sykes S."/>
            <person name="White J."/>
            <person name="Yandava C."/>
            <person name="Haas B."/>
            <person name="Nusbaum C."/>
            <person name="Birren B."/>
        </authorList>
    </citation>
    <scope>NUCLEOTIDE SEQUENCE [LARGE SCALE GENOMIC DNA]</scope>
    <source>
        <strain evidence="17">ATCC 50818</strain>
    </source>
</reference>
<evidence type="ECO:0000256" key="14">
    <source>
        <dbReference type="SAM" id="SignalP"/>
    </source>
</evidence>
<dbReference type="InterPro" id="IPR017441">
    <property type="entry name" value="Protein_kinase_ATP_BS"/>
</dbReference>
<keyword evidence="4 13" id="KW-0812">Transmembrane</keyword>
<dbReference type="InParanoid" id="F2UDP9"/>
<feature type="compositionally biased region" description="Polar residues" evidence="12">
    <location>
        <begin position="580"/>
        <end position="594"/>
    </location>
</feature>
<dbReference type="PROSITE" id="PS00107">
    <property type="entry name" value="PROTEIN_KINASE_ATP"/>
    <property type="match status" value="1"/>
</dbReference>
<dbReference type="OMA" id="MEYIVEV"/>
<dbReference type="InterPro" id="IPR011009">
    <property type="entry name" value="Kinase-like_dom_sf"/>
</dbReference>
<feature type="region of interest" description="Disordered" evidence="12">
    <location>
        <begin position="530"/>
        <end position="554"/>
    </location>
</feature>
<keyword evidence="17" id="KW-0808">Transferase</keyword>
<feature type="region of interest" description="Disordered" evidence="12">
    <location>
        <begin position="1080"/>
        <end position="1295"/>
    </location>
</feature>
<dbReference type="GO" id="GO:0004383">
    <property type="term" value="F:guanylate cyclase activity"/>
    <property type="evidence" value="ECO:0007669"/>
    <property type="project" value="UniProtKB-EC"/>
</dbReference>
<dbReference type="KEGG" id="sre:PTSG_06107"/>
<dbReference type="InterPro" id="IPR029787">
    <property type="entry name" value="Nucleotide_cyclase"/>
</dbReference>